<evidence type="ECO:0000256" key="1">
    <source>
        <dbReference type="SAM" id="Phobius"/>
    </source>
</evidence>
<dbReference type="RefSeq" id="YP_010781346.1">
    <property type="nucleotide sequence ID" value="NC_075039.1"/>
</dbReference>
<reference evidence="2" key="2">
    <citation type="journal article" date="2018" name="Nat. Commun.">
        <title>Tailed giant Tupanvirus possesses the most complete translational apparatus of the known virosphere.</title>
        <authorList>
            <person name="Abrahao J."/>
            <person name="Silva L."/>
            <person name="Silva L.S."/>
            <person name="Khalil J.Y.B."/>
            <person name="Rodrigues R."/>
            <person name="Arantes T."/>
            <person name="Assis F."/>
            <person name="Boratto P."/>
            <person name="Andrade M."/>
            <person name="Kroon E.G."/>
            <person name="Ribeiro B."/>
            <person name="Bergier I."/>
            <person name="Seligmann H."/>
            <person name="Ghigo E."/>
            <person name="Colson P."/>
            <person name="Levasseur A."/>
            <person name="Kroemer G."/>
            <person name="Raoult D."/>
            <person name="La Scola B."/>
        </authorList>
    </citation>
    <scope>NUCLEOTIDE SEQUENCE [LARGE SCALE GENOMIC DNA]</scope>
    <source>
        <strain evidence="2">Soda lake</strain>
    </source>
</reference>
<feature type="transmembrane region" description="Helical" evidence="1">
    <location>
        <begin position="215"/>
        <end position="240"/>
    </location>
</feature>
<name>A0A6N1P065_9VIRU</name>
<keyword evidence="1" id="KW-0812">Transmembrane</keyword>
<keyword evidence="1" id="KW-1133">Transmembrane helix</keyword>
<keyword evidence="1" id="KW-0472">Membrane</keyword>
<dbReference type="KEGG" id="vg:80518110"/>
<dbReference type="EMBL" id="KY523104">
    <property type="protein sequence ID" value="QKU34701.1"/>
    <property type="molecule type" value="Genomic_DNA"/>
</dbReference>
<reference evidence="2" key="1">
    <citation type="submission" date="2017-01" db="EMBL/GenBank/DDBJ databases">
        <authorList>
            <person name="Assis F.L."/>
            <person name="Abrahao J.S."/>
            <person name="Silva L."/>
            <person name="Khalil J.B."/>
            <person name="Rodrigues R."/>
            <person name="Silva L.S."/>
            <person name="Arantes T."/>
            <person name="Boratto P."/>
            <person name="Andrade M."/>
            <person name="Kroon E.G."/>
            <person name="Ribeiro B."/>
            <person name="Bergier I."/>
            <person name="Seligmann H."/>
            <person name="Ghigo E."/>
            <person name="Colson P."/>
            <person name="Levasseur A."/>
            <person name="Raoult D."/>
            <person name="Scola B.L."/>
        </authorList>
    </citation>
    <scope>NUCLEOTIDE SEQUENCE</scope>
    <source>
        <strain evidence="2">Soda lake</strain>
    </source>
</reference>
<proteinExistence type="predicted"/>
<protein>
    <submittedName>
        <fullName evidence="2">Uncharacterized protein</fullName>
    </submittedName>
</protein>
<sequence>MLKFIVYFFLLEFAISIELPSHFIIKANSCSFWKKNGIWTDNSVAFVEWKQNCYAYSPSDIDMYYNTNKIGSTDQKVLNIGTKIKLHDSNNNVVAIFDEDILKSITSIKSQYKIKDANDNTVAISNKFELFDTDFYINDNEGYLIVIASQKFKNKLEQNFCSDGIWHVAFNETSNNYLNYPTNRWIIASMVTVKAIRDTDRDSDGNVKQSNCQQLYYFLIIGLPIIGIIVAAILFILCYYKHKRNCYYHRLSL</sequence>
<organism evidence="2">
    <name type="scientific">Tupanvirus soda lake</name>
    <dbReference type="NCBI Taxonomy" id="2126985"/>
    <lineage>
        <taxon>Viruses</taxon>
        <taxon>Varidnaviria</taxon>
        <taxon>Bamfordvirae</taxon>
        <taxon>Nucleocytoviricota</taxon>
        <taxon>Megaviricetes</taxon>
        <taxon>Imitervirales</taxon>
        <taxon>Mimiviridae</taxon>
        <taxon>Megamimivirinae</taxon>
        <taxon>Tupanvirus</taxon>
        <taxon>Tupanvirus salinum</taxon>
    </lineage>
</organism>
<accession>A0A6N1P065</accession>
<dbReference type="GeneID" id="80518110"/>
<evidence type="ECO:0000313" key="2">
    <source>
        <dbReference type="EMBL" id="QKU34701.1"/>
    </source>
</evidence>